<feature type="compositionally biased region" description="Polar residues" evidence="13">
    <location>
        <begin position="211"/>
        <end position="232"/>
    </location>
</feature>
<dbReference type="PANTHER" id="PTHR43360">
    <property type="entry name" value="CARBON DIOXIDE CONCENTRATING MECHANISM PROTEIN CCMM"/>
    <property type="match status" value="1"/>
</dbReference>
<dbReference type="RefSeq" id="WP_015229423.1">
    <property type="nucleotide sequence ID" value="NC_019780.1"/>
</dbReference>
<evidence type="ECO:0000256" key="2">
    <source>
        <dbReference type="ARBA" id="ARBA00022737"/>
    </source>
</evidence>
<feature type="domain" description="Ribulose bisphosphate carboxylase small subunit" evidence="14">
    <location>
        <begin position="471"/>
        <end position="560"/>
    </location>
</feature>
<evidence type="ECO:0000313" key="16">
    <source>
        <dbReference type="Proteomes" id="UP000010482"/>
    </source>
</evidence>
<dbReference type="Proteomes" id="UP000010482">
    <property type="component" value="Chromosome"/>
</dbReference>
<dbReference type="AlphaFoldDB" id="K9YU24"/>
<accession>K9YU24</accession>
<keyword evidence="1" id="KW-0602">Photosynthesis</keyword>
<feature type="compositionally biased region" description="Low complexity" evidence="13">
    <location>
        <begin position="333"/>
        <end position="344"/>
    </location>
</feature>
<feature type="compositionally biased region" description="Low complexity" evidence="13">
    <location>
        <begin position="563"/>
        <end position="578"/>
    </location>
</feature>
<dbReference type="PANTHER" id="PTHR43360:SF1">
    <property type="entry name" value="CARBOXYSOME ASSEMBLY PROTEIN CCMM"/>
    <property type="match status" value="1"/>
</dbReference>
<keyword evidence="2" id="KW-0677">Repeat</keyword>
<feature type="compositionally biased region" description="Polar residues" evidence="13">
    <location>
        <begin position="449"/>
        <end position="458"/>
    </location>
</feature>
<reference evidence="15" key="1">
    <citation type="submission" date="2012-04" db="EMBL/GenBank/DDBJ databases">
        <title>Finished genome of Dactylococcopsis salina PCC 8305.</title>
        <authorList>
            <consortium name="US DOE Joint Genome Institute"/>
            <person name="Gugger M."/>
            <person name="Coursin T."/>
            <person name="Rippka R."/>
            <person name="Tandeau De Marsac N."/>
            <person name="Huntemann M."/>
            <person name="Wei C.-L."/>
            <person name="Han J."/>
            <person name="Detter J.C."/>
            <person name="Han C."/>
            <person name="Tapia R."/>
            <person name="Daligault H."/>
            <person name="Chen A."/>
            <person name="Krypides N."/>
            <person name="Mavromatis K."/>
            <person name="Markowitz V."/>
            <person name="Szeto E."/>
            <person name="Ivanova N."/>
            <person name="Ovchinnikova G."/>
            <person name="Pagani I."/>
            <person name="Pati A."/>
            <person name="Goodwin L."/>
            <person name="Peters L."/>
            <person name="Pitluck S."/>
            <person name="Woyke T."/>
            <person name="Kerfeld C."/>
        </authorList>
    </citation>
    <scope>NUCLEOTIDE SEQUENCE [LARGE SCALE GENOMIC DNA]</scope>
    <source>
        <strain evidence="15">PCC 8305</strain>
    </source>
</reference>
<dbReference type="SUPFAM" id="SSF51161">
    <property type="entry name" value="Trimeric LpxA-like enzymes"/>
    <property type="match status" value="1"/>
</dbReference>
<keyword evidence="16" id="KW-1185">Reference proteome</keyword>
<dbReference type="GO" id="GO:0015977">
    <property type="term" value="P:carbon fixation"/>
    <property type="evidence" value="ECO:0007669"/>
    <property type="project" value="UniProtKB-KW"/>
</dbReference>
<feature type="disulfide bond" evidence="12">
    <location>
        <begin position="194"/>
        <end position="200"/>
    </location>
</feature>
<evidence type="ECO:0000313" key="15">
    <source>
        <dbReference type="EMBL" id="AFZ50426.1"/>
    </source>
</evidence>
<evidence type="ECO:0000256" key="9">
    <source>
        <dbReference type="ARBA" id="ARBA00030397"/>
    </source>
</evidence>
<feature type="region of interest" description="Disordered" evidence="13">
    <location>
        <begin position="556"/>
        <end position="599"/>
    </location>
</feature>
<dbReference type="GO" id="GO:0015979">
    <property type="term" value="P:photosynthesis"/>
    <property type="evidence" value="ECO:0007669"/>
    <property type="project" value="UniProtKB-KW"/>
</dbReference>
<comment type="subcellular location">
    <subcellularLocation>
        <location evidence="4">Carboxysome</location>
    </subcellularLocation>
</comment>
<dbReference type="InterPro" id="IPR036385">
    <property type="entry name" value="RuBisCO_ssu_sf"/>
</dbReference>
<dbReference type="PATRIC" id="fig|13035.3.peg.1997"/>
<dbReference type="eggNOG" id="COG0663">
    <property type="taxonomic scope" value="Bacteria"/>
</dbReference>
<keyword evidence="11" id="KW-0479">Metal-binding</keyword>
<name>K9YU24_DACS8</name>
<evidence type="ECO:0000256" key="4">
    <source>
        <dbReference type="ARBA" id="ARBA00023587"/>
    </source>
</evidence>
<dbReference type="PIRSF" id="PIRSF037250">
    <property type="entry name" value="CcmM"/>
    <property type="match status" value="1"/>
</dbReference>
<evidence type="ECO:0000256" key="11">
    <source>
        <dbReference type="PIRSR" id="PIRSR037250-51"/>
    </source>
</evidence>
<comment type="similarity">
    <text evidence="5">Belongs to the gamma-class carbonic anhydrase family.</text>
</comment>
<dbReference type="GO" id="GO:0031470">
    <property type="term" value="C:carboxysome"/>
    <property type="evidence" value="ECO:0007669"/>
    <property type="project" value="UniProtKB-SubCell"/>
</dbReference>
<evidence type="ECO:0000256" key="7">
    <source>
        <dbReference type="ARBA" id="ARBA00023669"/>
    </source>
</evidence>
<dbReference type="CDD" id="cd00307">
    <property type="entry name" value="RuBisCO_small_like"/>
    <property type="match status" value="4"/>
</dbReference>
<dbReference type="InterPro" id="IPR047223">
    <property type="entry name" value="CA_gamma_LbH"/>
</dbReference>
<evidence type="ECO:0000256" key="3">
    <source>
        <dbReference type="ARBA" id="ARBA00023300"/>
    </source>
</evidence>
<evidence type="ECO:0000256" key="12">
    <source>
        <dbReference type="PIRSR" id="PIRSR037250-52"/>
    </source>
</evidence>
<feature type="domain" description="Ribulose bisphosphate carboxylase small subunit" evidence="14">
    <location>
        <begin position="586"/>
        <end position="680"/>
    </location>
</feature>
<feature type="compositionally biased region" description="Polar residues" evidence="13">
    <location>
        <begin position="579"/>
        <end position="599"/>
    </location>
</feature>
<dbReference type="HOGENOM" id="CLU_019008_0_0_3"/>
<feature type="compositionally biased region" description="Polar residues" evidence="13">
    <location>
        <begin position="465"/>
        <end position="475"/>
    </location>
</feature>
<dbReference type="InterPro" id="IPR052265">
    <property type="entry name" value="Gamma-CA"/>
</dbReference>
<keyword evidence="8" id="KW-1283">Bacterial microcompartment</keyword>
<dbReference type="OrthoDB" id="9803036at2"/>
<keyword evidence="11" id="KW-0862">Zinc</keyword>
<evidence type="ECO:0000256" key="6">
    <source>
        <dbReference type="ARBA" id="ARBA00023636"/>
    </source>
</evidence>
<dbReference type="GO" id="GO:0046872">
    <property type="term" value="F:metal ion binding"/>
    <property type="evidence" value="ECO:0007669"/>
    <property type="project" value="UniProtKB-KW"/>
</dbReference>
<evidence type="ECO:0000256" key="5">
    <source>
        <dbReference type="ARBA" id="ARBA00023595"/>
    </source>
</evidence>
<dbReference type="eggNOG" id="COG4451">
    <property type="taxonomic scope" value="Bacteria"/>
</dbReference>
<keyword evidence="12" id="KW-1015">Disulfide bond</keyword>
<protein>
    <recommendedName>
        <fullName evidence="6">Carboxysome assembly protein CcmM</fullName>
    </recommendedName>
    <alternativeName>
        <fullName evidence="9">Carbon dioxide concentrating mechanism protein CcmM</fullName>
    </alternativeName>
</protein>
<feature type="region of interest" description="Disordered" evidence="13">
    <location>
        <begin position="208"/>
        <end position="242"/>
    </location>
</feature>
<dbReference type="EMBL" id="CP003944">
    <property type="protein sequence ID" value="AFZ50426.1"/>
    <property type="molecule type" value="Genomic_DNA"/>
</dbReference>
<dbReference type="SMART" id="SM00961">
    <property type="entry name" value="RuBisCO_small"/>
    <property type="match status" value="4"/>
</dbReference>
<keyword evidence="7" id="KW-1282">Carboxysome</keyword>
<dbReference type="CDD" id="cd00710">
    <property type="entry name" value="LbH_gamma_CA"/>
    <property type="match status" value="1"/>
</dbReference>
<keyword evidence="3" id="KW-0120">Carbon dioxide fixation</keyword>
<dbReference type="SUPFAM" id="SSF55239">
    <property type="entry name" value="RuBisCO, small subunit"/>
    <property type="match status" value="4"/>
</dbReference>
<dbReference type="Gene3D" id="3.30.190.10">
    <property type="entry name" value="Ribulose bisphosphate carboxylase, small subunit"/>
    <property type="match status" value="4"/>
</dbReference>
<evidence type="ECO:0000256" key="1">
    <source>
        <dbReference type="ARBA" id="ARBA00022531"/>
    </source>
</evidence>
<feature type="binding site" description="in other chain" evidence="11">
    <location>
        <position position="107"/>
    </location>
    <ligand>
        <name>Zn(2+)</name>
        <dbReference type="ChEBI" id="CHEBI:29105"/>
        <note>ligand shared between two neighboring subunits</note>
    </ligand>
</feature>
<dbReference type="Pfam" id="PF00101">
    <property type="entry name" value="RuBisCO_small"/>
    <property type="match status" value="4"/>
</dbReference>
<organism evidence="15 16">
    <name type="scientific">Dactylococcopsis salina (strain PCC 8305)</name>
    <name type="common">Myxobactron salinum</name>
    <dbReference type="NCBI Taxonomy" id="13035"/>
    <lineage>
        <taxon>Bacteria</taxon>
        <taxon>Bacillati</taxon>
        <taxon>Cyanobacteriota</taxon>
        <taxon>Cyanophyceae</taxon>
        <taxon>Nodosilineales</taxon>
        <taxon>Cymatolegaceae</taxon>
        <taxon>Dactylococcopsis</taxon>
    </lineage>
</organism>
<evidence type="ECO:0000259" key="14">
    <source>
        <dbReference type="SMART" id="SM00961"/>
    </source>
</evidence>
<evidence type="ECO:0000256" key="10">
    <source>
        <dbReference type="PIRSR" id="PIRSR037250-50"/>
    </source>
</evidence>
<evidence type="ECO:0000256" key="13">
    <source>
        <dbReference type="SAM" id="MobiDB-lite"/>
    </source>
</evidence>
<feature type="region of interest" description="Disordered" evidence="13">
    <location>
        <begin position="323"/>
        <end position="364"/>
    </location>
</feature>
<feature type="region of interest" description="Disordered" evidence="13">
    <location>
        <begin position="447"/>
        <end position="480"/>
    </location>
</feature>
<proteinExistence type="inferred from homology"/>
<sequence length="681" mass="74883">MVVRSEAAPPTPWSKALAEPRIDETAYVHSFSNIIGDVWVGPDVLVAPGTSIRADEGAPFAIGEGTNIQDGVVIHGLEEGRVVGEDQKEYSVWIGEDTCITHMALIHGPCYIGKHCFIGFRSTVFNARVGDDCIVMMHALIQDVEIPQGKYIPSGSVITNQQQADRLPDVQESDRKFAHHVVEINEALRAGYKCAKDANCITQVRKEGKSHQTTSNGNGARVQQQTLSNNGKGENRTNKGGTILKTEAIEQVRHLLRQGYQIGTEHADKRRFSRNSWQNCAPIKDQQERNVIAALEACLVEHAGEYVRLIGIDPRARRRVSEMTIQTPEDQPSQSYSSGNGSSYRPASRQSNPSYASGGVSNGQLDRNVTEQVRSLLNQGYQIGVEHADKRRFSRNSWQNGAPIQSRQVSGAVSELEACLAEYSGEYVRLIGIDPKARRRVLELLIQEPGQNGTTQPASGGGQRTSGQSHQQGQPQAGGEIAEQVRSLVNQGYNIGVEYADQRRFRRNSWQNAGQLKGNANQVLSELNRHLAEHPKDYVRLVGVDPKAKRRVVETLIQQPGQGSNNGVSASTGAASATDQRSSGQRQNGARSNSKLDQNTVQQVRNLLQQGYQIGTEHADKRRFSRNSWQSCSPIESTREGEVLSALEGCLADHQGEYVRLVGIDPKAKRRVLETTIQQPA</sequence>
<dbReference type="GO" id="GO:0043886">
    <property type="term" value="F:structural constituent of carboxysome shell"/>
    <property type="evidence" value="ECO:0007669"/>
    <property type="project" value="InterPro"/>
</dbReference>
<feature type="binding site" description="in other chain" evidence="11">
    <location>
        <position position="75"/>
    </location>
    <ligand>
        <name>Zn(2+)</name>
        <dbReference type="ChEBI" id="CHEBI:29105"/>
        <note>ligand shared between two neighboring subunits</note>
    </ligand>
</feature>
<feature type="binding site" evidence="11">
    <location>
        <position position="102"/>
    </location>
    <ligand>
        <name>Zn(2+)</name>
        <dbReference type="ChEBI" id="CHEBI:29105"/>
        <note>ligand shared between two neighboring subunits</note>
    </ligand>
</feature>
<dbReference type="InterPro" id="IPR017156">
    <property type="entry name" value="CcmM"/>
</dbReference>
<dbReference type="InterPro" id="IPR000894">
    <property type="entry name" value="RuBisCO_ssu_dom"/>
</dbReference>
<dbReference type="KEGG" id="dsl:Dacsa_1765"/>
<feature type="domain" description="Ribulose bisphosphate carboxylase small subunit" evidence="14">
    <location>
        <begin position="356"/>
        <end position="449"/>
    </location>
</feature>
<feature type="compositionally biased region" description="Polar residues" evidence="13">
    <location>
        <begin position="323"/>
        <end position="332"/>
    </location>
</feature>
<evidence type="ECO:0000256" key="8">
    <source>
        <dbReference type="ARBA" id="ARBA00024446"/>
    </source>
</evidence>
<feature type="domain" description="Ribulose bisphosphate carboxylase small subunit" evidence="14">
    <location>
        <begin position="239"/>
        <end position="328"/>
    </location>
</feature>
<feature type="active site" description="Proton donor/acceptor" evidence="10">
    <location>
        <position position="56"/>
    </location>
</feature>
<dbReference type="InterPro" id="IPR011004">
    <property type="entry name" value="Trimer_LpxA-like_sf"/>
</dbReference>
<dbReference type="Gene3D" id="2.160.10.10">
    <property type="entry name" value="Hexapeptide repeat proteins"/>
    <property type="match status" value="1"/>
</dbReference>
<gene>
    <name evidence="15" type="ORF">Dacsa_1765</name>
</gene>
<dbReference type="STRING" id="13035.Dacsa_1765"/>
<dbReference type="GO" id="GO:0016740">
    <property type="term" value="F:transferase activity"/>
    <property type="evidence" value="ECO:0007669"/>
    <property type="project" value="UniProtKB-KW"/>
</dbReference>